<comment type="caution">
    <text evidence="7">The sequence shown here is derived from an EMBL/GenBank/DDBJ whole genome shotgun (WGS) entry which is preliminary data.</text>
</comment>
<evidence type="ECO:0000313" key="8">
    <source>
        <dbReference type="Proteomes" id="UP000283442"/>
    </source>
</evidence>
<keyword evidence="5" id="KW-1133">Transmembrane helix</keyword>
<reference evidence="7 8" key="1">
    <citation type="submission" date="2018-08" db="EMBL/GenBank/DDBJ databases">
        <title>A genome reference for cultivated species of the human gut microbiota.</title>
        <authorList>
            <person name="Zou Y."/>
            <person name="Xue W."/>
            <person name="Luo G."/>
        </authorList>
    </citation>
    <scope>NUCLEOTIDE SEQUENCE [LARGE SCALE GENOMIC DNA]</scope>
    <source>
        <strain evidence="7 8">AM25-21AC</strain>
    </source>
</reference>
<keyword evidence="5" id="KW-0472">Membrane</keyword>
<dbReference type="EMBL" id="QRHE01000002">
    <property type="protein sequence ID" value="RHF52874.1"/>
    <property type="molecule type" value="Genomic_DNA"/>
</dbReference>
<dbReference type="RefSeq" id="WP_118175126.1">
    <property type="nucleotide sequence ID" value="NZ_JAQEAO010000011.1"/>
</dbReference>
<organism evidence="7 8">
    <name type="scientific">Mitsuokella multacida</name>
    <dbReference type="NCBI Taxonomy" id="52226"/>
    <lineage>
        <taxon>Bacteria</taxon>
        <taxon>Bacillati</taxon>
        <taxon>Bacillota</taxon>
        <taxon>Negativicutes</taxon>
        <taxon>Selenomonadales</taxon>
        <taxon>Selenomonadaceae</taxon>
        <taxon>Mitsuokella</taxon>
    </lineage>
</organism>
<dbReference type="OrthoDB" id="9771846at2"/>
<dbReference type="InterPro" id="IPR001173">
    <property type="entry name" value="Glyco_trans_2-like"/>
</dbReference>
<dbReference type="GO" id="GO:0016757">
    <property type="term" value="F:glycosyltransferase activity"/>
    <property type="evidence" value="ECO:0007669"/>
    <property type="project" value="UniProtKB-KW"/>
</dbReference>
<evidence type="ECO:0000256" key="4">
    <source>
        <dbReference type="ARBA" id="ARBA00022679"/>
    </source>
</evidence>
<dbReference type="Proteomes" id="UP000283442">
    <property type="component" value="Unassembled WGS sequence"/>
</dbReference>
<dbReference type="AlphaFoldDB" id="A0A414NYY9"/>
<evidence type="ECO:0000256" key="1">
    <source>
        <dbReference type="ARBA" id="ARBA00004776"/>
    </source>
</evidence>
<protein>
    <submittedName>
        <fullName evidence="7">Glycosyltransferase family 2 protein</fullName>
    </submittedName>
</protein>
<comment type="pathway">
    <text evidence="1">Cell wall biogenesis; cell wall polysaccharide biosynthesis.</text>
</comment>
<gene>
    <name evidence="7" type="ORF">DW674_02925</name>
</gene>
<accession>A0A414NYY9</accession>
<evidence type="ECO:0000313" key="7">
    <source>
        <dbReference type="EMBL" id="RHF52874.1"/>
    </source>
</evidence>
<sequence length="292" mass="34278">MIYICVLNYKNPKDTIACCDSLLQLQRKDFRILLVDNFSPDKSKPILKKYTVQHSDNVIFFPLEKNLGYAGGNNIALQYAMKQSDLEYAWILNNDTLVAQDALDWLVDYMEKHPKVGICGSKLIYEWDRNKLQGYGGCYNPYLGISHNCQDIEFIKNIDYVIGASVFIRPSFLKEVGLMCEDYFLYYEELDWAMRAKGKFLIGCAPQSIVYHKEGATVGSDTLHPENKSELADYYAMRNRLLFTRKFFPQYLPIIYLSSLGMLWNRFRRHQYKRIWMFLKLLFGIKDKNFEI</sequence>
<evidence type="ECO:0000256" key="3">
    <source>
        <dbReference type="ARBA" id="ARBA00022676"/>
    </source>
</evidence>
<dbReference type="Gene3D" id="3.90.550.10">
    <property type="entry name" value="Spore Coat Polysaccharide Biosynthesis Protein SpsA, Chain A"/>
    <property type="match status" value="1"/>
</dbReference>
<keyword evidence="5" id="KW-0812">Transmembrane</keyword>
<feature type="domain" description="Glycosyltransferase 2-like" evidence="6">
    <location>
        <begin position="4"/>
        <end position="134"/>
    </location>
</feature>
<dbReference type="PANTHER" id="PTHR43179:SF12">
    <property type="entry name" value="GALACTOFURANOSYLTRANSFERASE GLFT2"/>
    <property type="match status" value="1"/>
</dbReference>
<name>A0A414NYY9_9FIRM</name>
<evidence type="ECO:0000256" key="2">
    <source>
        <dbReference type="ARBA" id="ARBA00006739"/>
    </source>
</evidence>
<comment type="similarity">
    <text evidence="2">Belongs to the glycosyltransferase 2 family.</text>
</comment>
<dbReference type="InterPro" id="IPR029044">
    <property type="entry name" value="Nucleotide-diphossugar_trans"/>
</dbReference>
<dbReference type="PANTHER" id="PTHR43179">
    <property type="entry name" value="RHAMNOSYLTRANSFERASE WBBL"/>
    <property type="match status" value="1"/>
</dbReference>
<evidence type="ECO:0000256" key="5">
    <source>
        <dbReference type="SAM" id="Phobius"/>
    </source>
</evidence>
<feature type="transmembrane region" description="Helical" evidence="5">
    <location>
        <begin position="247"/>
        <end position="267"/>
    </location>
</feature>
<dbReference type="SUPFAM" id="SSF53448">
    <property type="entry name" value="Nucleotide-diphospho-sugar transferases"/>
    <property type="match status" value="1"/>
</dbReference>
<keyword evidence="4 7" id="KW-0808">Transferase</keyword>
<evidence type="ECO:0000259" key="6">
    <source>
        <dbReference type="Pfam" id="PF00535"/>
    </source>
</evidence>
<keyword evidence="3" id="KW-0328">Glycosyltransferase</keyword>
<dbReference type="CDD" id="cd04186">
    <property type="entry name" value="GT_2_like_c"/>
    <property type="match status" value="1"/>
</dbReference>
<proteinExistence type="inferred from homology"/>
<dbReference type="Pfam" id="PF00535">
    <property type="entry name" value="Glycos_transf_2"/>
    <property type="match status" value="1"/>
</dbReference>